<dbReference type="EMBL" id="LN899824">
    <property type="protein sequence ID" value="CUV26844.1"/>
    <property type="molecule type" value="Genomic_DNA"/>
</dbReference>
<feature type="compositionally biased region" description="Basic and acidic residues" evidence="1">
    <location>
        <begin position="1"/>
        <end position="11"/>
    </location>
</feature>
<organism evidence="2">
    <name type="scientific">Ralstonia solanacearum</name>
    <name type="common">Pseudomonas solanacearum</name>
    <dbReference type="NCBI Taxonomy" id="305"/>
    <lineage>
        <taxon>Bacteria</taxon>
        <taxon>Pseudomonadati</taxon>
        <taxon>Pseudomonadota</taxon>
        <taxon>Betaproteobacteria</taxon>
        <taxon>Burkholderiales</taxon>
        <taxon>Burkholderiaceae</taxon>
        <taxon>Ralstonia</taxon>
        <taxon>Ralstonia solanacearum species complex</taxon>
    </lineage>
</organism>
<reference evidence="2" key="1">
    <citation type="submission" date="2015-10" db="EMBL/GenBank/DDBJ databases">
        <authorList>
            <person name="Gilbert D.G."/>
        </authorList>
    </citation>
    <scope>NUCLEOTIDE SEQUENCE</scope>
    <source>
        <strain evidence="2">Phyl III-seqv23</strain>
    </source>
</reference>
<accession>A0A0S4UXK3</accession>
<evidence type="ECO:0000256" key="1">
    <source>
        <dbReference type="SAM" id="MobiDB-lite"/>
    </source>
</evidence>
<sequence length="158" mass="17288">MSNPHRAERRTVITAKRGNLGRQDQRPSWAFAPGNLQHDQERQPRQPTTQGRAPRQQPGERKPRQWSGGFEATALLVVGEQTHPEATLSRRCKHVRADGSTVGDVVARFHYKAPPPATGTLVQVGALVEASNGAASGAPLFRLTVIRWHEVAGAHVET</sequence>
<gene>
    <name evidence="2" type="ORF">RUN1985_v1_10042</name>
</gene>
<proteinExistence type="predicted"/>
<feature type="region of interest" description="Disordered" evidence="1">
    <location>
        <begin position="1"/>
        <end position="69"/>
    </location>
</feature>
<name>A0A0S4UXK3_RALSL</name>
<evidence type="ECO:0000313" key="2">
    <source>
        <dbReference type="EMBL" id="CUV26844.1"/>
    </source>
</evidence>
<dbReference type="AlphaFoldDB" id="A0A0S4UXK3"/>
<protein>
    <submittedName>
        <fullName evidence="2">Uncharacterized protein</fullName>
    </submittedName>
</protein>